<reference evidence="1 2" key="1">
    <citation type="submission" date="2016-01" db="EMBL/GenBank/DDBJ databases">
        <title>The new phylogeny of the genus Mycobacterium.</title>
        <authorList>
            <person name="Tarcisio F."/>
            <person name="Conor M."/>
            <person name="Antonella G."/>
            <person name="Elisabetta G."/>
            <person name="Giulia F.S."/>
            <person name="Sara T."/>
            <person name="Anna F."/>
            <person name="Clotilde B."/>
            <person name="Roberto B."/>
            <person name="Veronica D.S."/>
            <person name="Fabio R."/>
            <person name="Monica P."/>
            <person name="Olivier J."/>
            <person name="Enrico T."/>
            <person name="Nicola S."/>
        </authorList>
    </citation>
    <scope>NUCLEOTIDE SEQUENCE [LARGE SCALE GENOMIC DNA]</scope>
    <source>
        <strain evidence="1 2">DSM 45394</strain>
    </source>
</reference>
<dbReference type="Proteomes" id="UP000193866">
    <property type="component" value="Unassembled WGS sequence"/>
</dbReference>
<dbReference type="OrthoDB" id="4571146at2"/>
<name>A0A1X1YFS1_9MYCO</name>
<sequence length="162" mass="17966">MKSLVLQGILLVTVTETVALMTHQRHLLLWVTGIAVALPLIGIRRLLTTAGSDSAPDPVATDERGESLRQWLSGTEARIRWSESTRADWDRRWRPILASRFELSTGARRTTDPAAFRATGAMLFGDELWPWVDPGNVAPGGDRGRGPGRAVLEEILCRLEQR</sequence>
<dbReference type="STRING" id="1108812.AWC16_15590"/>
<protein>
    <submittedName>
        <fullName evidence="1">Uncharacterized protein</fullName>
    </submittedName>
</protein>
<dbReference type="RefSeq" id="WP_085265430.1">
    <property type="nucleotide sequence ID" value="NZ_JACKVG010000012.1"/>
</dbReference>
<dbReference type="EMBL" id="LQPG01000026">
    <property type="protein sequence ID" value="ORW09938.1"/>
    <property type="molecule type" value="Genomic_DNA"/>
</dbReference>
<evidence type="ECO:0000313" key="1">
    <source>
        <dbReference type="EMBL" id="ORW09938.1"/>
    </source>
</evidence>
<accession>A0A1X1YFS1</accession>
<dbReference type="AlphaFoldDB" id="A0A1X1YFS1"/>
<evidence type="ECO:0000313" key="2">
    <source>
        <dbReference type="Proteomes" id="UP000193866"/>
    </source>
</evidence>
<comment type="caution">
    <text evidence="1">The sequence shown here is derived from an EMBL/GenBank/DDBJ whole genome shotgun (WGS) entry which is preliminary data.</text>
</comment>
<gene>
    <name evidence="1" type="ORF">AWC16_15590</name>
</gene>
<organism evidence="1 2">
    <name type="scientific">Mycolicibacter longobardus</name>
    <dbReference type="NCBI Taxonomy" id="1108812"/>
    <lineage>
        <taxon>Bacteria</taxon>
        <taxon>Bacillati</taxon>
        <taxon>Actinomycetota</taxon>
        <taxon>Actinomycetes</taxon>
        <taxon>Mycobacteriales</taxon>
        <taxon>Mycobacteriaceae</taxon>
        <taxon>Mycolicibacter</taxon>
    </lineage>
</organism>
<proteinExistence type="predicted"/>
<keyword evidence="2" id="KW-1185">Reference proteome</keyword>